<evidence type="ECO:0000313" key="2">
    <source>
        <dbReference type="EMBL" id="GBO25044.1"/>
    </source>
</evidence>
<dbReference type="EMBL" id="BGPR01048031">
    <property type="protein sequence ID" value="GBO25044.1"/>
    <property type="molecule type" value="Genomic_DNA"/>
</dbReference>
<proteinExistence type="predicted"/>
<evidence type="ECO:0000256" key="1">
    <source>
        <dbReference type="SAM" id="Phobius"/>
    </source>
</evidence>
<dbReference type="PANTHER" id="PTHR33426">
    <property type="entry name" value="C2H2-TYPE DOMAIN-CONTAINING PROTEIN"/>
    <property type="match status" value="1"/>
</dbReference>
<comment type="caution">
    <text evidence="2">The sequence shown here is derived from an EMBL/GenBank/DDBJ whole genome shotgun (WGS) entry which is preliminary data.</text>
</comment>
<protein>
    <submittedName>
        <fullName evidence="2">Uncharacterized protein</fullName>
    </submittedName>
</protein>
<dbReference type="Proteomes" id="UP000499080">
    <property type="component" value="Unassembled WGS sequence"/>
</dbReference>
<evidence type="ECO:0000313" key="3">
    <source>
        <dbReference type="Proteomes" id="UP000499080"/>
    </source>
</evidence>
<reference evidence="2 3" key="1">
    <citation type="journal article" date="2019" name="Sci. Rep.">
        <title>Orb-weaving spider Araneus ventricosus genome elucidates the spidroin gene catalogue.</title>
        <authorList>
            <person name="Kono N."/>
            <person name="Nakamura H."/>
            <person name="Ohtoshi R."/>
            <person name="Moran D.A.P."/>
            <person name="Shinohara A."/>
            <person name="Yoshida Y."/>
            <person name="Fujiwara M."/>
            <person name="Mori M."/>
            <person name="Tomita M."/>
            <person name="Arakawa K."/>
        </authorList>
    </citation>
    <scope>NUCLEOTIDE SEQUENCE [LARGE SCALE GENOMIC DNA]</scope>
</reference>
<keyword evidence="1" id="KW-1133">Transmembrane helix</keyword>
<sequence length="120" mass="13636">MSVANTTVRKGLSTYWTFLRLFTIMSSGMSGQLTFICKSSLIFFARKKSLPSMDLEMTGQMILLKESFFTTIATKGLLYRIRSTVNKKIIFPTEALFTYWAGELPMLRMALSLNIQARNA</sequence>
<feature type="transmembrane region" description="Helical" evidence="1">
    <location>
        <begin position="20"/>
        <end position="45"/>
    </location>
</feature>
<gene>
    <name evidence="2" type="ORF">AVEN_197775_1</name>
</gene>
<organism evidence="2 3">
    <name type="scientific">Araneus ventricosus</name>
    <name type="common">Orbweaver spider</name>
    <name type="synonym">Epeira ventricosa</name>
    <dbReference type="NCBI Taxonomy" id="182803"/>
    <lineage>
        <taxon>Eukaryota</taxon>
        <taxon>Metazoa</taxon>
        <taxon>Ecdysozoa</taxon>
        <taxon>Arthropoda</taxon>
        <taxon>Chelicerata</taxon>
        <taxon>Arachnida</taxon>
        <taxon>Araneae</taxon>
        <taxon>Araneomorphae</taxon>
        <taxon>Entelegynae</taxon>
        <taxon>Araneoidea</taxon>
        <taxon>Araneidae</taxon>
        <taxon>Araneus</taxon>
    </lineage>
</organism>
<keyword evidence="1" id="KW-0472">Membrane</keyword>
<accession>A0A4Y2VL52</accession>
<keyword evidence="1" id="KW-0812">Transmembrane</keyword>
<dbReference type="PANTHER" id="PTHR33426:SF30">
    <property type="match status" value="1"/>
</dbReference>
<dbReference type="AlphaFoldDB" id="A0A4Y2VL52"/>
<keyword evidence="3" id="KW-1185">Reference proteome</keyword>
<name>A0A4Y2VL52_ARAVE</name>